<keyword evidence="5" id="KW-0325">Glycoprotein</keyword>
<evidence type="ECO:0000256" key="3">
    <source>
        <dbReference type="ARBA" id="ARBA00022525"/>
    </source>
</evidence>
<proteinExistence type="inferred from homology"/>
<keyword evidence="4 6" id="KW-0732">Signal</keyword>
<reference evidence="7" key="4">
    <citation type="submission" date="2025-08" db="UniProtKB">
        <authorList>
            <consortium name="Ensembl"/>
        </authorList>
    </citation>
    <scope>IDENTIFICATION</scope>
</reference>
<protein>
    <recommendedName>
        <fullName evidence="9">Protein LEG1-like protein</fullName>
    </recommendedName>
</protein>
<dbReference type="Ensembl" id="ENSCMIT00000026911.1">
    <property type="protein sequence ID" value="ENSCMIP00000026481.1"/>
    <property type="gene ID" value="ENSCMIG00000011601.1"/>
</dbReference>
<reference evidence="7" key="5">
    <citation type="submission" date="2025-09" db="UniProtKB">
        <authorList>
            <consortium name="Ensembl"/>
        </authorList>
    </citation>
    <scope>IDENTIFICATION</scope>
</reference>
<dbReference type="AlphaFoldDB" id="A0A4W3IG85"/>
<dbReference type="GO" id="GO:0005615">
    <property type="term" value="C:extracellular space"/>
    <property type="evidence" value="ECO:0007669"/>
    <property type="project" value="TreeGrafter"/>
</dbReference>
<evidence type="ECO:0000313" key="7">
    <source>
        <dbReference type="Ensembl" id="ENSCMIP00000026481.1"/>
    </source>
</evidence>
<feature type="chain" id="PRO_5021304142" description="Protein LEG1-like protein" evidence="6">
    <location>
        <begin position="25"/>
        <end position="368"/>
    </location>
</feature>
<organism evidence="7 8">
    <name type="scientific">Callorhinchus milii</name>
    <name type="common">Ghost shark</name>
    <dbReference type="NCBI Taxonomy" id="7868"/>
    <lineage>
        <taxon>Eukaryota</taxon>
        <taxon>Metazoa</taxon>
        <taxon>Chordata</taxon>
        <taxon>Craniata</taxon>
        <taxon>Vertebrata</taxon>
        <taxon>Chondrichthyes</taxon>
        <taxon>Holocephali</taxon>
        <taxon>Chimaeriformes</taxon>
        <taxon>Callorhinchidae</taxon>
        <taxon>Callorhinchus</taxon>
    </lineage>
</organism>
<dbReference type="InterPro" id="IPR008499">
    <property type="entry name" value="Leg1"/>
</dbReference>
<gene>
    <name evidence="7" type="primary">leg1.1</name>
</gene>
<evidence type="ECO:0000256" key="4">
    <source>
        <dbReference type="ARBA" id="ARBA00022729"/>
    </source>
</evidence>
<reference evidence="8" key="3">
    <citation type="journal article" date="2014" name="Nature">
        <title>Elephant shark genome provides unique insights into gnathostome evolution.</title>
        <authorList>
            <consortium name="International Elephant Shark Genome Sequencing Consortium"/>
            <person name="Venkatesh B."/>
            <person name="Lee A.P."/>
            <person name="Ravi V."/>
            <person name="Maurya A.K."/>
            <person name="Lian M.M."/>
            <person name="Swann J.B."/>
            <person name="Ohta Y."/>
            <person name="Flajnik M.F."/>
            <person name="Sutoh Y."/>
            <person name="Kasahara M."/>
            <person name="Hoon S."/>
            <person name="Gangu V."/>
            <person name="Roy S.W."/>
            <person name="Irimia M."/>
            <person name="Korzh V."/>
            <person name="Kondrychyn I."/>
            <person name="Lim Z.W."/>
            <person name="Tay B.H."/>
            <person name="Tohari S."/>
            <person name="Kong K.W."/>
            <person name="Ho S."/>
            <person name="Lorente-Galdos B."/>
            <person name="Quilez J."/>
            <person name="Marques-Bonet T."/>
            <person name="Raney B.J."/>
            <person name="Ingham P.W."/>
            <person name="Tay A."/>
            <person name="Hillier L.W."/>
            <person name="Minx P."/>
            <person name="Boehm T."/>
            <person name="Wilson R.K."/>
            <person name="Brenner S."/>
            <person name="Warren W.C."/>
        </authorList>
    </citation>
    <scope>NUCLEOTIDE SEQUENCE [LARGE SCALE GENOMIC DNA]</scope>
</reference>
<keyword evidence="3" id="KW-0964">Secreted</keyword>
<evidence type="ECO:0000313" key="8">
    <source>
        <dbReference type="Proteomes" id="UP000314986"/>
    </source>
</evidence>
<evidence type="ECO:0008006" key="9">
    <source>
        <dbReference type="Google" id="ProtNLM"/>
    </source>
</evidence>
<evidence type="ECO:0000256" key="2">
    <source>
        <dbReference type="ARBA" id="ARBA00009122"/>
    </source>
</evidence>
<dbReference type="Pfam" id="PF05612">
    <property type="entry name" value="Leg1"/>
    <property type="match status" value="1"/>
</dbReference>
<keyword evidence="8" id="KW-1185">Reference proteome</keyword>
<dbReference type="PANTHER" id="PTHR18820:SF1">
    <property type="entry name" value="PROTEIN LEG1 HOMOLOG"/>
    <property type="match status" value="1"/>
</dbReference>
<dbReference type="PANTHER" id="PTHR18820">
    <property type="entry name" value="LEG1"/>
    <property type="match status" value="1"/>
</dbReference>
<sequence>MVQLSPLCIICSILLILLINSSFSDKLEVVGDYPPLWHNISESLDGFVSHHNKTLINPWNYLDRMGMYKVLLTVTAESMENLGPDNTGNLLWGLPLQHGWQLETGRLADLSGTSSCGYQSGDPLCISTKSWWSCMNYYLSTIPFLGAVDAGFFEEWPFEIEIQSPEEHVDDFCYGTADCHTFIPEVMIKWRTVFEKSSIYKVAPTLSPKEDIISYYLWTAHVASIEGALSKCSERLKYMSAPEARFGISWSNAVEFIAATHFLTNFKDTNIFQAYLPQRMLLASDEGPTIPDLSEEENRVLVTLNLLNEVNTITDGRLLQMWKRSMCSETGRAEGRYLLENMILNPDLVSSGILKIILEFLKNSDCCI</sequence>
<comment type="subcellular location">
    <subcellularLocation>
        <location evidence="1">Secreted</location>
    </subcellularLocation>
</comment>
<dbReference type="Proteomes" id="UP000314986">
    <property type="component" value="Unassembled WGS sequence"/>
</dbReference>
<evidence type="ECO:0000256" key="5">
    <source>
        <dbReference type="ARBA" id="ARBA00023180"/>
    </source>
</evidence>
<evidence type="ECO:0000256" key="1">
    <source>
        <dbReference type="ARBA" id="ARBA00004613"/>
    </source>
</evidence>
<name>A0A4W3IG85_CALMI</name>
<accession>A0A4W3IG85</accession>
<reference evidence="8" key="1">
    <citation type="journal article" date="2006" name="Science">
        <title>Ancient noncoding elements conserved in the human genome.</title>
        <authorList>
            <person name="Venkatesh B."/>
            <person name="Kirkness E.F."/>
            <person name="Loh Y.H."/>
            <person name="Halpern A.L."/>
            <person name="Lee A.P."/>
            <person name="Johnson J."/>
            <person name="Dandona N."/>
            <person name="Viswanathan L.D."/>
            <person name="Tay A."/>
            <person name="Venter J.C."/>
            <person name="Strausberg R.L."/>
            <person name="Brenner S."/>
        </authorList>
    </citation>
    <scope>NUCLEOTIDE SEQUENCE [LARGE SCALE GENOMIC DNA]</scope>
</reference>
<comment type="similarity">
    <text evidence="2">Belongs to the LEG1 family.</text>
</comment>
<feature type="signal peptide" evidence="6">
    <location>
        <begin position="1"/>
        <end position="24"/>
    </location>
</feature>
<evidence type="ECO:0000256" key="6">
    <source>
        <dbReference type="SAM" id="SignalP"/>
    </source>
</evidence>
<reference evidence="8" key="2">
    <citation type="journal article" date="2007" name="PLoS Biol.">
        <title>Survey sequencing and comparative analysis of the elephant shark (Callorhinchus milii) genome.</title>
        <authorList>
            <person name="Venkatesh B."/>
            <person name="Kirkness E.F."/>
            <person name="Loh Y.H."/>
            <person name="Halpern A.L."/>
            <person name="Lee A.P."/>
            <person name="Johnson J."/>
            <person name="Dandona N."/>
            <person name="Viswanathan L.D."/>
            <person name="Tay A."/>
            <person name="Venter J.C."/>
            <person name="Strausberg R.L."/>
            <person name="Brenner S."/>
        </authorList>
    </citation>
    <scope>NUCLEOTIDE SEQUENCE [LARGE SCALE GENOMIC DNA]</scope>
</reference>
<dbReference type="GeneTree" id="ENSGT00390000004904"/>